<accession>A0AAD7RU43</accession>
<dbReference type="Gene3D" id="1.10.196.10">
    <property type="match status" value="1"/>
</dbReference>
<dbReference type="FunFam" id="1.10.167.10:FF:000001">
    <property type="entry name" value="Putative regulator of g-protein signaling 12"/>
    <property type="match status" value="1"/>
</dbReference>
<dbReference type="InterPro" id="IPR044926">
    <property type="entry name" value="RGS_subdomain_2"/>
</dbReference>
<evidence type="ECO:0000259" key="2">
    <source>
        <dbReference type="PROSITE" id="PS50132"/>
    </source>
</evidence>
<dbReference type="Gene3D" id="1.10.167.10">
    <property type="entry name" value="Regulator of G-protein Signalling 4, domain 2"/>
    <property type="match status" value="1"/>
</dbReference>
<comment type="caution">
    <text evidence="3">The sequence shown here is derived from an EMBL/GenBank/DDBJ whole genome shotgun (WGS) entry which is preliminary data.</text>
</comment>
<organism evidence="3 4">
    <name type="scientific">Aldrovandia affinis</name>
    <dbReference type="NCBI Taxonomy" id="143900"/>
    <lineage>
        <taxon>Eukaryota</taxon>
        <taxon>Metazoa</taxon>
        <taxon>Chordata</taxon>
        <taxon>Craniata</taxon>
        <taxon>Vertebrata</taxon>
        <taxon>Euteleostomi</taxon>
        <taxon>Actinopterygii</taxon>
        <taxon>Neopterygii</taxon>
        <taxon>Teleostei</taxon>
        <taxon>Notacanthiformes</taxon>
        <taxon>Halosauridae</taxon>
        <taxon>Aldrovandia</taxon>
    </lineage>
</organism>
<evidence type="ECO:0000313" key="3">
    <source>
        <dbReference type="EMBL" id="KAJ8390436.1"/>
    </source>
</evidence>
<dbReference type="PANTHER" id="PTHR10845">
    <property type="entry name" value="REGULATOR OF G PROTEIN SIGNALING"/>
    <property type="match status" value="1"/>
</dbReference>
<sequence>MTDTWKDWTGYCTLLYVYNNHNMDTVMAVRPQKPDKSATKNKNRKRMTATEAKRGDVAKAQKWTESLGMLVNNEAGLTAFATFLKSEYSQENIEFWVACEDYKSIASQRKLATKAKEIYSVYVEVESPKQVNLDSATREETRRNMADISLSCFEEAQRKIFLLMEKDSYRRFLKSRLFLDLLRGRRATRGAEGKRGRNVDA</sequence>
<evidence type="ECO:0000256" key="1">
    <source>
        <dbReference type="SAM" id="MobiDB-lite"/>
    </source>
</evidence>
<dbReference type="InterPro" id="IPR036305">
    <property type="entry name" value="RGS_sf"/>
</dbReference>
<dbReference type="EMBL" id="JAINUG010000169">
    <property type="protein sequence ID" value="KAJ8390436.1"/>
    <property type="molecule type" value="Genomic_DNA"/>
</dbReference>
<dbReference type="SUPFAM" id="SSF48097">
    <property type="entry name" value="Regulator of G-protein signaling, RGS"/>
    <property type="match status" value="1"/>
</dbReference>
<feature type="domain" description="RGS" evidence="2">
    <location>
        <begin position="66"/>
        <end position="182"/>
    </location>
</feature>
<dbReference type="PROSITE" id="PS50132">
    <property type="entry name" value="RGS"/>
    <property type="match status" value="1"/>
</dbReference>
<dbReference type="InterPro" id="IPR016137">
    <property type="entry name" value="RGS"/>
</dbReference>
<evidence type="ECO:0000313" key="4">
    <source>
        <dbReference type="Proteomes" id="UP001221898"/>
    </source>
</evidence>
<reference evidence="3" key="1">
    <citation type="journal article" date="2023" name="Science">
        <title>Genome structures resolve the early diversification of teleost fishes.</title>
        <authorList>
            <person name="Parey E."/>
            <person name="Louis A."/>
            <person name="Montfort J."/>
            <person name="Bouchez O."/>
            <person name="Roques C."/>
            <person name="Iampietro C."/>
            <person name="Lluch J."/>
            <person name="Castinel A."/>
            <person name="Donnadieu C."/>
            <person name="Desvignes T."/>
            <person name="Floi Bucao C."/>
            <person name="Jouanno E."/>
            <person name="Wen M."/>
            <person name="Mejri S."/>
            <person name="Dirks R."/>
            <person name="Jansen H."/>
            <person name="Henkel C."/>
            <person name="Chen W.J."/>
            <person name="Zahm M."/>
            <person name="Cabau C."/>
            <person name="Klopp C."/>
            <person name="Thompson A.W."/>
            <person name="Robinson-Rechavi M."/>
            <person name="Braasch I."/>
            <person name="Lecointre G."/>
            <person name="Bobe J."/>
            <person name="Postlethwait J.H."/>
            <person name="Berthelot C."/>
            <person name="Roest Crollius H."/>
            <person name="Guiguen Y."/>
        </authorList>
    </citation>
    <scope>NUCLEOTIDE SEQUENCE</scope>
    <source>
        <strain evidence="3">NC1722</strain>
    </source>
</reference>
<keyword evidence="4" id="KW-1185">Reference proteome</keyword>
<name>A0AAD7RU43_9TELE</name>
<dbReference type="InterPro" id="IPR024066">
    <property type="entry name" value="RGS_subdom1/3"/>
</dbReference>
<protein>
    <recommendedName>
        <fullName evidence="2">RGS domain-containing protein</fullName>
    </recommendedName>
</protein>
<dbReference type="Pfam" id="PF00615">
    <property type="entry name" value="RGS"/>
    <property type="match status" value="1"/>
</dbReference>
<feature type="region of interest" description="Disordered" evidence="1">
    <location>
        <begin position="30"/>
        <end position="55"/>
    </location>
</feature>
<gene>
    <name evidence="3" type="ORF">AAFF_G00103710</name>
</gene>
<dbReference type="Proteomes" id="UP001221898">
    <property type="component" value="Unassembled WGS sequence"/>
</dbReference>
<dbReference type="SMART" id="SM00315">
    <property type="entry name" value="RGS"/>
    <property type="match status" value="1"/>
</dbReference>
<dbReference type="PRINTS" id="PR01301">
    <property type="entry name" value="RGSPROTEIN"/>
</dbReference>
<dbReference type="PANTHER" id="PTHR10845:SF184">
    <property type="entry name" value="REGULATOR OF G-PROTEIN SIGNALING 4"/>
    <property type="match status" value="1"/>
</dbReference>
<dbReference type="AlphaFoldDB" id="A0AAD7RU43"/>
<proteinExistence type="predicted"/>